<accession>A0A0G0I153</accession>
<comment type="caution">
    <text evidence="1">The sequence shown here is derived from an EMBL/GenBank/DDBJ whole genome shotgun (WGS) entry which is preliminary data.</text>
</comment>
<protein>
    <submittedName>
        <fullName evidence="1">Uncharacterized protein</fullName>
    </submittedName>
</protein>
<dbReference type="Proteomes" id="UP000034366">
    <property type="component" value="Unassembled WGS sequence"/>
</dbReference>
<reference evidence="1 2" key="1">
    <citation type="journal article" date="2015" name="Nature">
        <title>rRNA introns, odd ribosomes, and small enigmatic genomes across a large radiation of phyla.</title>
        <authorList>
            <person name="Brown C.T."/>
            <person name="Hug L.A."/>
            <person name="Thomas B.C."/>
            <person name="Sharon I."/>
            <person name="Castelle C.J."/>
            <person name="Singh A."/>
            <person name="Wilkins M.J."/>
            <person name="Williams K.H."/>
            <person name="Banfield J.F."/>
        </authorList>
    </citation>
    <scope>NUCLEOTIDE SEQUENCE [LARGE SCALE GENOMIC DNA]</scope>
</reference>
<evidence type="ECO:0000313" key="1">
    <source>
        <dbReference type="EMBL" id="KKQ48302.1"/>
    </source>
</evidence>
<evidence type="ECO:0000313" key="2">
    <source>
        <dbReference type="Proteomes" id="UP000034366"/>
    </source>
</evidence>
<name>A0A0G0I153_9BACT</name>
<proteinExistence type="predicted"/>
<dbReference type="AlphaFoldDB" id="A0A0G0I153"/>
<gene>
    <name evidence="1" type="ORF">US67_C0037G0013</name>
</gene>
<organism evidence="1 2">
    <name type="scientific">Candidatus Woesebacteria bacterium GW2011_GWD1_38_10</name>
    <dbReference type="NCBI Taxonomy" id="1618592"/>
    <lineage>
        <taxon>Bacteria</taxon>
        <taxon>Candidatus Woeseibacteriota</taxon>
    </lineage>
</organism>
<dbReference type="EMBL" id="LBTW01000037">
    <property type="protein sequence ID" value="KKQ48302.1"/>
    <property type="molecule type" value="Genomic_DNA"/>
</dbReference>
<sequence length="171" mass="20082">MNHMAYSKEHARDILKEISNGPEKEYFEAIVNETLPQYYFNELQILLLYSDKLPRHILVDISHPDYPFMKCRGTAIIGIGLKLQGLIRDNIVEDQSVVDVVSKYRAHDWSFQKGSKGEYWTSRKEINLINRTLKTVTTHIKDKYGLEHDSDSIRKKFEDRLSEARKPWLVN</sequence>